<accession>A0A175RVF4</accession>
<evidence type="ECO:0000256" key="11">
    <source>
        <dbReference type="ARBA" id="ARBA00023204"/>
    </source>
</evidence>
<sequence length="1179" mass="131048">MPPGPGFCEIGAASTFSFLRGVSQPGEMVVAAQALGLGGLGLADRNSVAGVVRAYGQAQLVQMPFRAGTRLVFQDETPDFFAYPRDRAAWGRLCRLLTTGNLRAPKGECHLTLADLVEWGEGLSLALLAPEELGGDGQEAQEAERRLTQSLALLVTAFPKAVRLALAPCFDGGDRRRIERAEALAQRFKAPLLATNDALYHGTERRPLSDVVTAIREHVPLAQAGFRLARNAERRLKHEGEMLRLFRGHEGAIQEARRFFEEVEFDLASLRYDYPDEALGLSVSPAEELRRLAYEGAAWRYHPKPVPPAIFARIEKEMELIEKKKYEPYFLTVHRIVQAARDMKILCQGRGSAANSVVCYCIGVTEVHPDKAGLLFDRFISAERDEPPDIDIDFEHERRDEVIRWIYDFYGRDSAAIAATVITYRARSAAREVGKCFGLSEDALSALSGSVWGYSASDLGAAEAEAAGLSAGDRTTRHVLDFAHQLAGFPRHLSQHVGGFVLTRGRVDETVPVLNTGSKGRIIVEWDKDDLDTLGILKIDILALGMLSCLRRAFEMLNRFYPGEATGDGRAASLDTLPVEPPNAPVWRMTHRADTLGTFQIESRAQMTMLPKLRPNEFYDLVIQVAIVRPGPIQGNMVHPYLRRRMGLEKPDFPSEELREILERTCGVPLFQEQAMRIAMVAAGFTGAEADKLRRAMATFKRSGQVTHFKERMISGMIAKGYEADFAARCFSQIEGFGEYGFPESHAASFALLVYASAYIKCHFPDVFAASLLNSQPMGFYAPAQIVRDAREHGVEVRAVCVNRSRWDSALEPGRFDPRDMHPRHREMAGAIRTRHALRLGFRQVKGLGDADMKRLVEAREAGGPFRSLHDLRQRSGLSRRALERLADADAFQDMGLKRRAALWAVQGLDEPVEDLPLFALAKGPDLRPEAPAQLPDMPEGEEVVNDYRFLSLSLKAHPISFLRGHLSDLGIVQTAALDQVKPGRRVDVAGLVLIRQRPGSAKGVVFITVEDETGVANIVVWKTMFERFRSVVLGARFIRISGRIQRDHGVQHLVAERLEDLSPLLVHLSKGGLERTNTLQPADHVRKPLRYHGNERALQRPIPADVVEAASALGAVLSRADEFRRPQPEGRVNLHRTPREGRAMPDVPWEARLGERPGAVEDEARRTHAVLPKGRNFH</sequence>
<feature type="domain" description="DNA polymerase III alpha subunit finger" evidence="17">
    <location>
        <begin position="546"/>
        <end position="721"/>
    </location>
</feature>
<evidence type="ECO:0000256" key="3">
    <source>
        <dbReference type="ARBA" id="ARBA00012417"/>
    </source>
</evidence>
<dbReference type="Pfam" id="PF17657">
    <property type="entry name" value="DNA_pol3_finger"/>
    <property type="match status" value="1"/>
</dbReference>
<evidence type="ECO:0000256" key="13">
    <source>
        <dbReference type="HAMAP-Rule" id="MF_01902"/>
    </source>
</evidence>
<dbReference type="EMBL" id="LDQA01000015">
    <property type="protein sequence ID" value="KTR06819.1"/>
    <property type="molecule type" value="Genomic_DNA"/>
</dbReference>
<evidence type="ECO:0000256" key="2">
    <source>
        <dbReference type="ARBA" id="ARBA00007391"/>
    </source>
</evidence>
<evidence type="ECO:0000259" key="17">
    <source>
        <dbReference type="Pfam" id="PF17657"/>
    </source>
</evidence>
<name>A0A175RVF4_9HYPH</name>
<dbReference type="Gene3D" id="1.10.150.870">
    <property type="match status" value="1"/>
</dbReference>
<comment type="caution">
    <text evidence="18">The sequence shown here is derived from an EMBL/GenBank/DDBJ whole genome shotgun (WGS) entry which is preliminary data.</text>
</comment>
<dbReference type="SUPFAM" id="SSF47781">
    <property type="entry name" value="RuvA domain 2-like"/>
    <property type="match status" value="1"/>
</dbReference>
<dbReference type="InterPro" id="IPR029460">
    <property type="entry name" value="DNAPol_HHH"/>
</dbReference>
<dbReference type="GO" id="GO:0008408">
    <property type="term" value="F:3'-5' exonuclease activity"/>
    <property type="evidence" value="ECO:0007669"/>
    <property type="project" value="InterPro"/>
</dbReference>
<dbReference type="EC" id="2.7.7.7" evidence="3 13"/>
<dbReference type="GO" id="GO:0009432">
    <property type="term" value="P:SOS response"/>
    <property type="evidence" value="ECO:0007669"/>
    <property type="project" value="UniProtKB-ARBA"/>
</dbReference>
<keyword evidence="8 13" id="KW-0235">DNA replication</keyword>
<keyword evidence="7 13" id="KW-0548">Nucleotidyltransferase</keyword>
<dbReference type="HAMAP" id="MF_01902">
    <property type="entry name" value="DNApol_error_prone"/>
    <property type="match status" value="1"/>
</dbReference>
<reference evidence="18 19" key="1">
    <citation type="journal article" date="2016" name="Front. Microbiol.">
        <title>Genomic Resource of Rice Seed Associated Bacteria.</title>
        <authorList>
            <person name="Midha S."/>
            <person name="Bansal K."/>
            <person name="Sharma S."/>
            <person name="Kumar N."/>
            <person name="Patil P.P."/>
            <person name="Chaudhry V."/>
            <person name="Patil P.B."/>
        </authorList>
    </citation>
    <scope>NUCLEOTIDE SEQUENCE [LARGE SCALE GENOMIC DNA]</scope>
    <source>
        <strain evidence="18 19">NS365</strain>
    </source>
</reference>
<evidence type="ECO:0000256" key="6">
    <source>
        <dbReference type="ARBA" id="ARBA00022679"/>
    </source>
</evidence>
<dbReference type="InterPro" id="IPR011708">
    <property type="entry name" value="DNA_pol3_alpha_NTPase_dom"/>
</dbReference>
<dbReference type="GO" id="GO:0003887">
    <property type="term" value="F:DNA-directed DNA polymerase activity"/>
    <property type="evidence" value="ECO:0007669"/>
    <property type="project" value="UniProtKB-UniRule"/>
</dbReference>
<evidence type="ECO:0000313" key="18">
    <source>
        <dbReference type="EMBL" id="KTR06819.1"/>
    </source>
</evidence>
<keyword evidence="9 13" id="KW-0227">DNA damage</keyword>
<keyword evidence="6 13" id="KW-0808">Transferase</keyword>
<keyword evidence="10 13" id="KW-0239">DNA-directed DNA polymerase</keyword>
<dbReference type="Gene3D" id="3.20.20.140">
    <property type="entry name" value="Metal-dependent hydrolases"/>
    <property type="match status" value="1"/>
</dbReference>
<evidence type="ECO:0000259" key="16">
    <source>
        <dbReference type="Pfam" id="PF14579"/>
    </source>
</evidence>
<feature type="domain" description="OB" evidence="14">
    <location>
        <begin position="988"/>
        <end position="1062"/>
    </location>
</feature>
<protein>
    <recommendedName>
        <fullName evidence="4 13">Error-prone DNA polymerase</fullName>
        <ecNumber evidence="3 13">2.7.7.7</ecNumber>
    </recommendedName>
</protein>
<feature type="domain" description="Bacterial DNA polymerase III alpha subunit NTPase" evidence="15">
    <location>
        <begin position="288"/>
        <end position="543"/>
    </location>
</feature>
<dbReference type="Pfam" id="PF14579">
    <property type="entry name" value="HHH_6"/>
    <property type="match status" value="1"/>
</dbReference>
<dbReference type="InterPro" id="IPR010994">
    <property type="entry name" value="RuvA_2-like"/>
</dbReference>
<evidence type="ECO:0000256" key="4">
    <source>
        <dbReference type="ARBA" id="ARBA00017273"/>
    </source>
</evidence>
<keyword evidence="5 13" id="KW-0963">Cytoplasm</keyword>
<dbReference type="GO" id="GO:0006281">
    <property type="term" value="P:DNA repair"/>
    <property type="evidence" value="ECO:0007669"/>
    <property type="project" value="UniProtKB-UniRule"/>
</dbReference>
<dbReference type="PATRIC" id="fig|401562.4.peg.851"/>
<evidence type="ECO:0000256" key="9">
    <source>
        <dbReference type="ARBA" id="ARBA00022763"/>
    </source>
</evidence>
<dbReference type="GO" id="GO:0005737">
    <property type="term" value="C:cytoplasm"/>
    <property type="evidence" value="ECO:0007669"/>
    <property type="project" value="UniProtKB-SubCell"/>
</dbReference>
<evidence type="ECO:0000256" key="5">
    <source>
        <dbReference type="ARBA" id="ARBA00022490"/>
    </source>
</evidence>
<dbReference type="PANTHER" id="PTHR32294">
    <property type="entry name" value="DNA POLYMERASE III SUBUNIT ALPHA"/>
    <property type="match status" value="1"/>
</dbReference>
<evidence type="ECO:0000313" key="19">
    <source>
        <dbReference type="Proteomes" id="UP000078529"/>
    </source>
</evidence>
<evidence type="ECO:0000256" key="7">
    <source>
        <dbReference type="ARBA" id="ARBA00022695"/>
    </source>
</evidence>
<comment type="catalytic activity">
    <reaction evidence="12 13">
        <text>DNA(n) + a 2'-deoxyribonucleoside 5'-triphosphate = DNA(n+1) + diphosphate</text>
        <dbReference type="Rhea" id="RHEA:22508"/>
        <dbReference type="Rhea" id="RHEA-COMP:17339"/>
        <dbReference type="Rhea" id="RHEA-COMP:17340"/>
        <dbReference type="ChEBI" id="CHEBI:33019"/>
        <dbReference type="ChEBI" id="CHEBI:61560"/>
        <dbReference type="ChEBI" id="CHEBI:173112"/>
        <dbReference type="EC" id="2.7.7.7"/>
    </reaction>
</comment>
<comment type="function">
    <text evidence="13">DNA polymerase involved in damage-induced mutagenesis and translesion synthesis (TLS). It is not the major replicative DNA polymerase.</text>
</comment>
<keyword evidence="11 13" id="KW-0234">DNA repair</keyword>
<evidence type="ECO:0000256" key="12">
    <source>
        <dbReference type="ARBA" id="ARBA00049244"/>
    </source>
</evidence>
<dbReference type="FunFam" id="1.10.150.870:FF:000002">
    <property type="entry name" value="Error-prone DNA polymerase"/>
    <property type="match status" value="1"/>
</dbReference>
<dbReference type="PANTHER" id="PTHR32294:SF4">
    <property type="entry name" value="ERROR-PRONE DNA POLYMERASE"/>
    <property type="match status" value="1"/>
</dbReference>
<dbReference type="Proteomes" id="UP000078529">
    <property type="component" value="Unassembled WGS sequence"/>
</dbReference>
<evidence type="ECO:0000259" key="14">
    <source>
        <dbReference type="Pfam" id="PF01336"/>
    </source>
</evidence>
<comment type="subcellular location">
    <subcellularLocation>
        <location evidence="1 13">Cytoplasm</location>
    </subcellularLocation>
</comment>
<proteinExistence type="inferred from homology"/>
<evidence type="ECO:0000256" key="1">
    <source>
        <dbReference type="ARBA" id="ARBA00004496"/>
    </source>
</evidence>
<dbReference type="AlphaFoldDB" id="A0A175RVF4"/>
<dbReference type="GO" id="GO:0003676">
    <property type="term" value="F:nucleic acid binding"/>
    <property type="evidence" value="ECO:0007669"/>
    <property type="project" value="InterPro"/>
</dbReference>
<dbReference type="Pfam" id="PF01336">
    <property type="entry name" value="tRNA_anti-codon"/>
    <property type="match status" value="1"/>
</dbReference>
<dbReference type="InterPro" id="IPR004365">
    <property type="entry name" value="NA-bd_OB_tRNA"/>
</dbReference>
<dbReference type="InterPro" id="IPR004805">
    <property type="entry name" value="DnaE2/DnaE/PolC"/>
</dbReference>
<dbReference type="InterPro" id="IPR040982">
    <property type="entry name" value="DNA_pol3_finger"/>
</dbReference>
<evidence type="ECO:0000259" key="15">
    <source>
        <dbReference type="Pfam" id="PF07733"/>
    </source>
</evidence>
<evidence type="ECO:0000256" key="10">
    <source>
        <dbReference type="ARBA" id="ARBA00022932"/>
    </source>
</evidence>
<organism evidence="18 19">
    <name type="scientific">Aureimonas ureilytica</name>
    <dbReference type="NCBI Taxonomy" id="401562"/>
    <lineage>
        <taxon>Bacteria</taxon>
        <taxon>Pseudomonadati</taxon>
        <taxon>Pseudomonadota</taxon>
        <taxon>Alphaproteobacteria</taxon>
        <taxon>Hyphomicrobiales</taxon>
        <taxon>Aurantimonadaceae</taxon>
        <taxon>Aureimonas</taxon>
    </lineage>
</organism>
<dbReference type="InterPro" id="IPR023073">
    <property type="entry name" value="DnaE2"/>
</dbReference>
<dbReference type="NCBIfam" id="TIGR00594">
    <property type="entry name" value="polc"/>
    <property type="match status" value="1"/>
</dbReference>
<dbReference type="Pfam" id="PF07733">
    <property type="entry name" value="DNA_pol3_alpha"/>
    <property type="match status" value="1"/>
</dbReference>
<dbReference type="GO" id="GO:0006260">
    <property type="term" value="P:DNA replication"/>
    <property type="evidence" value="ECO:0007669"/>
    <property type="project" value="UniProtKB-KW"/>
</dbReference>
<feature type="domain" description="DNA polymerase helix-hairpin-helix motif" evidence="16">
    <location>
        <begin position="794"/>
        <end position="901"/>
    </location>
</feature>
<evidence type="ECO:0000256" key="8">
    <source>
        <dbReference type="ARBA" id="ARBA00022705"/>
    </source>
</evidence>
<dbReference type="NCBIfam" id="NF004225">
    <property type="entry name" value="PRK05672.1"/>
    <property type="match status" value="1"/>
</dbReference>
<comment type="similarity">
    <text evidence="2 13">Belongs to the DNA polymerase type-C family. DnaE2 subfamily.</text>
</comment>
<dbReference type="CDD" id="cd04485">
    <property type="entry name" value="DnaE_OBF"/>
    <property type="match status" value="1"/>
</dbReference>
<gene>
    <name evidence="13" type="primary">dnaE2</name>
    <name evidence="18" type="ORF">NS365_06000</name>
</gene>
<keyword evidence="19" id="KW-1185">Reference proteome</keyword>